<dbReference type="InterPro" id="IPR051448">
    <property type="entry name" value="CdaR-like_regulators"/>
</dbReference>
<dbReference type="EMBL" id="FOYL01000001">
    <property type="protein sequence ID" value="SFQ98822.1"/>
    <property type="molecule type" value="Genomic_DNA"/>
</dbReference>
<dbReference type="InterPro" id="IPR025736">
    <property type="entry name" value="PucR_C-HTH_dom"/>
</dbReference>
<dbReference type="InterPro" id="IPR042070">
    <property type="entry name" value="PucR_C-HTH_sf"/>
</dbReference>
<dbReference type="PANTHER" id="PTHR33744">
    <property type="entry name" value="CARBOHYDRATE DIACID REGULATOR"/>
    <property type="match status" value="1"/>
</dbReference>
<dbReference type="Pfam" id="PF13556">
    <property type="entry name" value="HTH_30"/>
    <property type="match status" value="1"/>
</dbReference>
<dbReference type="STRING" id="84724.SAMN04488564_101714"/>
<proteinExistence type="predicted"/>
<name>A0A1I6D0E0_9PSEU</name>
<reference evidence="3" key="1">
    <citation type="submission" date="2016-10" db="EMBL/GenBank/DDBJ databases">
        <authorList>
            <person name="Varghese N."/>
            <person name="Submissions S."/>
        </authorList>
    </citation>
    <scope>NUCLEOTIDE SEQUENCE [LARGE SCALE GENOMIC DNA]</scope>
    <source>
        <strain evidence="3">DSM 44232</strain>
    </source>
</reference>
<evidence type="ECO:0000259" key="1">
    <source>
        <dbReference type="Pfam" id="PF13556"/>
    </source>
</evidence>
<dbReference type="Gene3D" id="1.10.10.2840">
    <property type="entry name" value="PucR C-terminal helix-turn-helix domain"/>
    <property type="match status" value="1"/>
</dbReference>
<evidence type="ECO:0000313" key="3">
    <source>
        <dbReference type="Proteomes" id="UP000198583"/>
    </source>
</evidence>
<keyword evidence="3" id="KW-1185">Reference proteome</keyword>
<sequence>MLFDVGRLLHEEFLAVYRAAAADADGWEDAAVAVAHRVGSRLRSGKVPVAHVVVALRSTDRLLTEAMLDDGGDARALASAGTALAAELMSSFCVADDGLADAVLAGGAPDGAAAFYTVVSVRGALVDRVVNAFRRRGTVLRASSGHLLLPVSEGAALALCREVCAEIGGEVWLCVAERPAARVPLARREVDEIDALVSSLGRPPGVYRIDDMLFESALVETPEVRDELDRVVAPLLANPVLVETVLALLEADGNRAVAVRKLFIHRSTIDYRLWQIEELTGLSPVNPRDLAVLGTAIGMSRANAWG</sequence>
<gene>
    <name evidence="2" type="ORF">SAMN04488564_101714</name>
</gene>
<dbReference type="PANTHER" id="PTHR33744:SF1">
    <property type="entry name" value="DNA-BINDING TRANSCRIPTIONAL ACTIVATOR ADER"/>
    <property type="match status" value="1"/>
</dbReference>
<accession>A0A1I6D0E0</accession>
<dbReference type="AlphaFoldDB" id="A0A1I6D0E0"/>
<dbReference type="RefSeq" id="WP_093588242.1">
    <property type="nucleotide sequence ID" value="NZ_FOYL01000001.1"/>
</dbReference>
<protein>
    <submittedName>
        <fullName evidence="2">PucR C-terminal helix-turn-helix domain-containing protein</fullName>
    </submittedName>
</protein>
<dbReference type="OrthoDB" id="3196285at2"/>
<dbReference type="Proteomes" id="UP000198583">
    <property type="component" value="Unassembled WGS sequence"/>
</dbReference>
<organism evidence="2 3">
    <name type="scientific">Lentzea waywayandensis</name>
    <dbReference type="NCBI Taxonomy" id="84724"/>
    <lineage>
        <taxon>Bacteria</taxon>
        <taxon>Bacillati</taxon>
        <taxon>Actinomycetota</taxon>
        <taxon>Actinomycetes</taxon>
        <taxon>Pseudonocardiales</taxon>
        <taxon>Pseudonocardiaceae</taxon>
        <taxon>Lentzea</taxon>
    </lineage>
</organism>
<evidence type="ECO:0000313" key="2">
    <source>
        <dbReference type="EMBL" id="SFQ98822.1"/>
    </source>
</evidence>
<feature type="domain" description="PucR C-terminal helix-turn-helix" evidence="1">
    <location>
        <begin position="241"/>
        <end position="296"/>
    </location>
</feature>